<feature type="region of interest" description="Disordered" evidence="1">
    <location>
        <begin position="71"/>
        <end position="120"/>
    </location>
</feature>
<feature type="compositionally biased region" description="Basic and acidic residues" evidence="1">
    <location>
        <begin position="73"/>
        <end position="84"/>
    </location>
</feature>
<evidence type="ECO:0000256" key="1">
    <source>
        <dbReference type="SAM" id="MobiDB-lite"/>
    </source>
</evidence>
<dbReference type="Proteomes" id="UP000786811">
    <property type="component" value="Unassembled WGS sequence"/>
</dbReference>
<dbReference type="AlphaFoldDB" id="A0A8J2MFU6"/>
<dbReference type="EMBL" id="CAJNRD030001117">
    <property type="protein sequence ID" value="CAG5078018.1"/>
    <property type="molecule type" value="Genomic_DNA"/>
</dbReference>
<sequence length="290" mass="33097">MYSLVYWISTKKCSVIEADDIKDDKKRGLVAQRGKNYYPVKVIKQSKFKNLLEKIEVDSTGKIVEKTKRKYIKKSDKSKPKNEADSTVISSKSIFNGVSPNSEENQNNSTNNEPNKKITVVEDKVIQKNIKMISEKPNEESNKFGDDKSINGSSCEDDNTKYIPENNHIHGLSKKKFKRAYVYSSDSESDELSNGEKSIQIKDKFIEETKKKTFQSQKALHPKKLAKVTKSGVNNEDDAIPSCSFHNLPPKNLDKVEKNLAKTEKNLGILDKNFDTWPRVTLEYINFTEC</sequence>
<feature type="compositionally biased region" description="Polar residues" evidence="1">
    <location>
        <begin position="85"/>
        <end position="98"/>
    </location>
</feature>
<reference evidence="2" key="1">
    <citation type="submission" date="2021-04" db="EMBL/GenBank/DDBJ databases">
        <authorList>
            <person name="Chebbi M.A.C M."/>
        </authorList>
    </citation>
    <scope>NUCLEOTIDE SEQUENCE</scope>
</reference>
<name>A0A8J2MFU6_COTCN</name>
<evidence type="ECO:0000313" key="3">
    <source>
        <dbReference type="Proteomes" id="UP000786811"/>
    </source>
</evidence>
<feature type="compositionally biased region" description="Low complexity" evidence="1">
    <location>
        <begin position="99"/>
        <end position="113"/>
    </location>
</feature>
<feature type="region of interest" description="Disordered" evidence="1">
    <location>
        <begin position="132"/>
        <end position="163"/>
    </location>
</feature>
<evidence type="ECO:0000313" key="2">
    <source>
        <dbReference type="EMBL" id="CAG5078018.1"/>
    </source>
</evidence>
<gene>
    <name evidence="2" type="ORF">HICCMSTLAB_LOCUS2621</name>
</gene>
<proteinExistence type="predicted"/>
<protein>
    <submittedName>
        <fullName evidence="2">Uncharacterized protein</fullName>
    </submittedName>
</protein>
<feature type="compositionally biased region" description="Basic and acidic residues" evidence="1">
    <location>
        <begin position="133"/>
        <end position="149"/>
    </location>
</feature>
<keyword evidence="3" id="KW-1185">Reference proteome</keyword>
<organism evidence="2 3">
    <name type="scientific">Cotesia congregata</name>
    <name type="common">Parasitoid wasp</name>
    <name type="synonym">Apanteles congregatus</name>
    <dbReference type="NCBI Taxonomy" id="51543"/>
    <lineage>
        <taxon>Eukaryota</taxon>
        <taxon>Metazoa</taxon>
        <taxon>Ecdysozoa</taxon>
        <taxon>Arthropoda</taxon>
        <taxon>Hexapoda</taxon>
        <taxon>Insecta</taxon>
        <taxon>Pterygota</taxon>
        <taxon>Neoptera</taxon>
        <taxon>Endopterygota</taxon>
        <taxon>Hymenoptera</taxon>
        <taxon>Apocrita</taxon>
        <taxon>Ichneumonoidea</taxon>
        <taxon>Braconidae</taxon>
        <taxon>Microgastrinae</taxon>
        <taxon>Cotesia</taxon>
    </lineage>
</organism>
<comment type="caution">
    <text evidence="2">The sequence shown here is derived from an EMBL/GenBank/DDBJ whole genome shotgun (WGS) entry which is preliminary data.</text>
</comment>
<accession>A0A8J2MFU6</accession>